<dbReference type="AlphaFoldDB" id="A0AAE0ER86"/>
<evidence type="ECO:0000313" key="1">
    <source>
        <dbReference type="EMBL" id="KAK3237953.1"/>
    </source>
</evidence>
<organism evidence="1 2">
    <name type="scientific">Cymbomonas tetramitiformis</name>
    <dbReference type="NCBI Taxonomy" id="36881"/>
    <lineage>
        <taxon>Eukaryota</taxon>
        <taxon>Viridiplantae</taxon>
        <taxon>Chlorophyta</taxon>
        <taxon>Pyramimonadophyceae</taxon>
        <taxon>Pyramimonadales</taxon>
        <taxon>Pyramimonadaceae</taxon>
        <taxon>Cymbomonas</taxon>
    </lineage>
</organism>
<reference evidence="1 2" key="1">
    <citation type="journal article" date="2015" name="Genome Biol. Evol.">
        <title>Comparative Genomics of a Bacterivorous Green Alga Reveals Evolutionary Causalities and Consequences of Phago-Mixotrophic Mode of Nutrition.</title>
        <authorList>
            <person name="Burns J.A."/>
            <person name="Paasch A."/>
            <person name="Narechania A."/>
            <person name="Kim E."/>
        </authorList>
    </citation>
    <scope>NUCLEOTIDE SEQUENCE [LARGE SCALE GENOMIC DNA]</scope>
    <source>
        <strain evidence="1 2">PLY_AMNH</strain>
    </source>
</reference>
<name>A0AAE0ER86_9CHLO</name>
<keyword evidence="2" id="KW-1185">Reference proteome</keyword>
<dbReference type="Proteomes" id="UP001190700">
    <property type="component" value="Unassembled WGS sequence"/>
</dbReference>
<dbReference type="EMBL" id="LGRX02034387">
    <property type="protein sequence ID" value="KAK3237953.1"/>
    <property type="molecule type" value="Genomic_DNA"/>
</dbReference>
<proteinExistence type="predicted"/>
<evidence type="ECO:0000313" key="2">
    <source>
        <dbReference type="Proteomes" id="UP001190700"/>
    </source>
</evidence>
<dbReference type="PANTHER" id="PTHR36774">
    <property type="entry name" value="INSULIN-INDUCED PROTEIN"/>
    <property type="match status" value="1"/>
</dbReference>
<accession>A0AAE0ER86</accession>
<gene>
    <name evidence="1" type="ORF">CYMTET_52004</name>
</gene>
<protein>
    <submittedName>
        <fullName evidence="1">Uncharacterized protein</fullName>
    </submittedName>
</protein>
<dbReference type="PANTHER" id="PTHR36774:SF1">
    <property type="entry name" value="INSULIN-INDUCED PROTEIN"/>
    <property type="match status" value="1"/>
</dbReference>
<sequence length="281" mass="29713">MRCIALRWNAAEICGSAASGSRKVIFQNASQCARNSKPLFRKFRKAAECQRFKRISCAASEPQNTTSWIRLGALGTTLGPCVDAIHNQALLQYDAFPVSVEVFGYVAKSSLLIPPLLGIAYIVIGGVLPRFASRLVGTASISLLPALKDAAPATRALAAVTTTALIVKGSELLVVNALPLPALPILFSAALLQWIALDGAYSTLALALTLSVLGPISETPFLCLHCWHYISPDYWPLASVGLGPGSPAGLAAITGPCYFAVTTDAVALARWCGVDLRHNKP</sequence>
<comment type="caution">
    <text evidence="1">The sequence shown here is derived from an EMBL/GenBank/DDBJ whole genome shotgun (WGS) entry which is preliminary data.</text>
</comment>